<organism evidence="1 2">
    <name type="scientific">Novipirellula aureliae</name>
    <dbReference type="NCBI Taxonomy" id="2527966"/>
    <lineage>
        <taxon>Bacteria</taxon>
        <taxon>Pseudomonadati</taxon>
        <taxon>Planctomycetota</taxon>
        <taxon>Planctomycetia</taxon>
        <taxon>Pirellulales</taxon>
        <taxon>Pirellulaceae</taxon>
        <taxon>Novipirellula</taxon>
    </lineage>
</organism>
<dbReference type="EMBL" id="SJPY01000005">
    <property type="protein sequence ID" value="TWU39929.1"/>
    <property type="molecule type" value="Genomic_DNA"/>
</dbReference>
<dbReference type="Gene3D" id="2.60.120.260">
    <property type="entry name" value="Galactose-binding domain-like"/>
    <property type="match status" value="1"/>
</dbReference>
<protein>
    <submittedName>
        <fullName evidence="1">Uncharacterized protein</fullName>
    </submittedName>
</protein>
<evidence type="ECO:0000313" key="1">
    <source>
        <dbReference type="EMBL" id="TWU39929.1"/>
    </source>
</evidence>
<dbReference type="AlphaFoldDB" id="A0A5C6DYH8"/>
<accession>A0A5C6DYH8</accession>
<dbReference type="InterPro" id="IPR017853">
    <property type="entry name" value="GH"/>
</dbReference>
<proteinExistence type="predicted"/>
<name>A0A5C6DYH8_9BACT</name>
<sequence length="845" mass="94929">MNSKMRFAQRPFNRLPIGLPTGLLFLLVGFATVVSAEGPGTAVDSENSNFGTITEETPSIPQYFSWINNTNEGSTEAQTITNLEFFKWLHDEYGMRLGIYAWDAGNIDSEKYYGNMQSEKFKQQYPNGWGDIAALAKSFSCRLGLWGGPDGFGDTPEAEQARIDLLVSLCRDYELQLFKFDAVCTQLREEKQASFAKAMTECRKYAPDLIVLNHRLNLGVAKPHATTFLWGGAETYIDVHMRNRTTAPHNRAGALSRGLPPDLKRLTEDHGVCISSCLDYWEDDLVLQAFNRCLILAPEIYGNPWLLRDDEFAKLSRIFNLHFRHREILVKGMELPERYGSNAVSRGDGSTRFITLRNLSWQPVTYDVSLDEEIGLTDKGDVEVRRYHPSERMLGTFDHGQSLPIEVPPFRSYLLMATTKPCSEIGVLGCDYEVVRDTTNQPVLVKLLGLPGTNATVSLHPGSRSFSKAYLGNEPANKILDGSQTIRFPGQPVSLPWHKQLAELTPVEVPADAEQLYEATCFQAENNALEVQSLHRSGPTSIPQVQNARDAFFDQELFWRRGIWDKYMFDGKLETFFSVLHYGNDKRIDQGALRIDLGKPETIDQLSFRALWPSSDPRQPPLEVSAEVSKDLTSWKPVTFKRTAVQEGNIKVADIQKNGGSSSLFDADVYTWELQSDRAQPFRYLRIFDAPQRVAEFAAWANNKQLDASDWHATNLFAPFDAARPVAAWQAAAEIEDNTAEGSYLCVALDGKHGINKAFAALRVDGEWIGASQRAPSFPCVAWEYPARSQASNDTHYFPVTDAMRGKKIEIVVLGLTGGETNIKPHAWITSYYPPRESITLRLEE</sequence>
<keyword evidence="2" id="KW-1185">Reference proteome</keyword>
<reference evidence="1 2" key="1">
    <citation type="submission" date="2019-02" db="EMBL/GenBank/DDBJ databases">
        <title>Deep-cultivation of Planctomycetes and their phenomic and genomic characterization uncovers novel biology.</title>
        <authorList>
            <person name="Wiegand S."/>
            <person name="Jogler M."/>
            <person name="Boedeker C."/>
            <person name="Pinto D."/>
            <person name="Vollmers J."/>
            <person name="Rivas-Marin E."/>
            <person name="Kohn T."/>
            <person name="Peeters S.H."/>
            <person name="Heuer A."/>
            <person name="Rast P."/>
            <person name="Oberbeckmann S."/>
            <person name="Bunk B."/>
            <person name="Jeske O."/>
            <person name="Meyerdierks A."/>
            <person name="Storesund J.E."/>
            <person name="Kallscheuer N."/>
            <person name="Luecker S."/>
            <person name="Lage O.M."/>
            <person name="Pohl T."/>
            <person name="Merkel B.J."/>
            <person name="Hornburger P."/>
            <person name="Mueller R.-W."/>
            <person name="Bruemmer F."/>
            <person name="Labrenz M."/>
            <person name="Spormann A.M."/>
            <person name="Op Den Camp H."/>
            <person name="Overmann J."/>
            <person name="Amann R."/>
            <person name="Jetten M.S.M."/>
            <person name="Mascher T."/>
            <person name="Medema M.H."/>
            <person name="Devos D.P."/>
            <person name="Kaster A.-K."/>
            <person name="Ovreas L."/>
            <person name="Rohde M."/>
            <person name="Galperin M.Y."/>
            <person name="Jogler C."/>
        </authorList>
    </citation>
    <scope>NUCLEOTIDE SEQUENCE [LARGE SCALE GENOMIC DNA]</scope>
    <source>
        <strain evidence="1 2">Q31b</strain>
    </source>
</reference>
<gene>
    <name evidence="1" type="ORF">Q31b_32450</name>
</gene>
<evidence type="ECO:0000313" key="2">
    <source>
        <dbReference type="Proteomes" id="UP000315471"/>
    </source>
</evidence>
<comment type="caution">
    <text evidence="1">The sequence shown here is derived from an EMBL/GenBank/DDBJ whole genome shotgun (WGS) entry which is preliminary data.</text>
</comment>
<dbReference type="Proteomes" id="UP000315471">
    <property type="component" value="Unassembled WGS sequence"/>
</dbReference>
<dbReference type="SUPFAM" id="SSF51445">
    <property type="entry name" value="(Trans)glycosidases"/>
    <property type="match status" value="1"/>
</dbReference>